<reference evidence="4 5" key="1">
    <citation type="submission" date="2024-03" db="EMBL/GenBank/DDBJ databases">
        <title>Human intestinal bacterial collection.</title>
        <authorList>
            <person name="Pauvert C."/>
            <person name="Hitch T.C.A."/>
            <person name="Clavel T."/>
        </authorList>
    </citation>
    <scope>NUCLEOTIDE SEQUENCE [LARGE SCALE GENOMIC DNA]</scope>
    <source>
        <strain evidence="4 5">CLA-JM-H38</strain>
    </source>
</reference>
<dbReference type="PANTHER" id="PTHR43278:SF4">
    <property type="entry name" value="NAD(P)H-DEPENDENT FMN-CONTAINING OXIDOREDUCTASE YWQN-RELATED"/>
    <property type="match status" value="1"/>
</dbReference>
<organism evidence="4 5">
    <name type="scientific">Ruminococcoides intestinale</name>
    <dbReference type="NCBI Taxonomy" id="3133162"/>
    <lineage>
        <taxon>Bacteria</taxon>
        <taxon>Bacillati</taxon>
        <taxon>Bacillota</taxon>
        <taxon>Clostridia</taxon>
        <taxon>Eubacteriales</taxon>
        <taxon>Oscillospiraceae</taxon>
        <taxon>Ruminococcoides</taxon>
    </lineage>
</organism>
<proteinExistence type="predicted"/>
<sequence>MKILVINCSPVRNGATAEIVNTVKQCVENENTVKTVCIDDYEIKMCRGCRKCHKTAECFQKDDVTKLMETYDWADKIVSVSPSYWADIPGQFKVFIDRCTPWCNTHEPHAKLLSGKKGYTIALRTGPSMPECERIISSIEHFYGHLEIEPCGKLGLCGVEYKEDLENRLEEIKDFCNLIKEQ</sequence>
<dbReference type="InterPro" id="IPR051796">
    <property type="entry name" value="ISF_SsuE-like"/>
</dbReference>
<evidence type="ECO:0000259" key="3">
    <source>
        <dbReference type="Pfam" id="PF03358"/>
    </source>
</evidence>
<feature type="domain" description="NADPH-dependent FMN reductase-like" evidence="3">
    <location>
        <begin position="1"/>
        <end position="122"/>
    </location>
</feature>
<evidence type="ECO:0000256" key="1">
    <source>
        <dbReference type="ARBA" id="ARBA00022630"/>
    </source>
</evidence>
<dbReference type="InterPro" id="IPR005025">
    <property type="entry name" value="FMN_Rdtase-like_dom"/>
</dbReference>
<dbReference type="EMBL" id="JBBMEZ010000026">
    <property type="protein sequence ID" value="MEQ2470473.1"/>
    <property type="molecule type" value="Genomic_DNA"/>
</dbReference>
<gene>
    <name evidence="4" type="ORF">WMO39_09075</name>
</gene>
<dbReference type="Pfam" id="PF03358">
    <property type="entry name" value="FMN_red"/>
    <property type="match status" value="1"/>
</dbReference>
<keyword evidence="1" id="KW-0285">Flavoprotein</keyword>
<dbReference type="InterPro" id="IPR029039">
    <property type="entry name" value="Flavoprotein-like_sf"/>
</dbReference>
<keyword evidence="2" id="KW-0288">FMN</keyword>
<accession>A0ABV1FAR6</accession>
<comment type="caution">
    <text evidence="4">The sequence shown here is derived from an EMBL/GenBank/DDBJ whole genome shotgun (WGS) entry which is preliminary data.</text>
</comment>
<dbReference type="Proteomes" id="UP001490816">
    <property type="component" value="Unassembled WGS sequence"/>
</dbReference>
<protein>
    <submittedName>
        <fullName evidence="4">Flavodoxin family protein</fullName>
    </submittedName>
</protein>
<evidence type="ECO:0000313" key="4">
    <source>
        <dbReference type="EMBL" id="MEQ2470473.1"/>
    </source>
</evidence>
<dbReference type="SUPFAM" id="SSF52218">
    <property type="entry name" value="Flavoproteins"/>
    <property type="match status" value="1"/>
</dbReference>
<keyword evidence="5" id="KW-1185">Reference proteome</keyword>
<dbReference type="Gene3D" id="3.40.50.360">
    <property type="match status" value="1"/>
</dbReference>
<dbReference type="RefSeq" id="WP_015523624.1">
    <property type="nucleotide sequence ID" value="NZ_JBBMEZ010000026.1"/>
</dbReference>
<evidence type="ECO:0000313" key="5">
    <source>
        <dbReference type="Proteomes" id="UP001490816"/>
    </source>
</evidence>
<dbReference type="PANTHER" id="PTHR43278">
    <property type="entry name" value="NAD(P)H-DEPENDENT FMN-CONTAINING OXIDOREDUCTASE YWQN-RELATED"/>
    <property type="match status" value="1"/>
</dbReference>
<name>A0ABV1FAR6_9FIRM</name>
<evidence type="ECO:0000256" key="2">
    <source>
        <dbReference type="ARBA" id="ARBA00022643"/>
    </source>
</evidence>